<evidence type="ECO:0000259" key="3">
    <source>
        <dbReference type="Pfam" id="PF03713"/>
    </source>
</evidence>
<sequence length="149" mass="15573">MSIRLKTGLAGVALAALLMACTPAEDPETNDGDTAATSSDPAMAAGPSGMPAGPDTPYSAAEQQMHLAMSRANGADPSETFALKMIEHHRGGMAISEVLMQQNPDPELRQMAEKTMTMQRQEIAELEQWVAEHRSGAAAQAPGTGQPTG</sequence>
<feature type="compositionally biased region" description="Low complexity" evidence="1">
    <location>
        <begin position="41"/>
        <end position="53"/>
    </location>
</feature>
<proteinExistence type="predicted"/>
<organism evidence="4 5">
    <name type="scientific">Brevundimonas balnearis</name>
    <dbReference type="NCBI Taxonomy" id="1572858"/>
    <lineage>
        <taxon>Bacteria</taxon>
        <taxon>Pseudomonadati</taxon>
        <taxon>Pseudomonadota</taxon>
        <taxon>Alphaproteobacteria</taxon>
        <taxon>Caulobacterales</taxon>
        <taxon>Caulobacteraceae</taxon>
        <taxon>Brevundimonas</taxon>
    </lineage>
</organism>
<evidence type="ECO:0000256" key="2">
    <source>
        <dbReference type="SAM" id="SignalP"/>
    </source>
</evidence>
<feature type="region of interest" description="Disordered" evidence="1">
    <location>
        <begin position="25"/>
        <end position="74"/>
    </location>
</feature>
<feature type="chain" id="PRO_5045416009" evidence="2">
    <location>
        <begin position="25"/>
        <end position="149"/>
    </location>
</feature>
<feature type="domain" description="DUF305" evidence="3">
    <location>
        <begin position="43"/>
        <end position="129"/>
    </location>
</feature>
<evidence type="ECO:0000256" key="1">
    <source>
        <dbReference type="SAM" id="MobiDB-lite"/>
    </source>
</evidence>
<dbReference type="Gene3D" id="1.20.1260.10">
    <property type="match status" value="1"/>
</dbReference>
<dbReference type="InterPro" id="IPR005183">
    <property type="entry name" value="DUF305_CopM-like"/>
</dbReference>
<keyword evidence="5" id="KW-1185">Reference proteome</keyword>
<reference evidence="4 5" key="1">
    <citation type="submission" date="2024-09" db="EMBL/GenBank/DDBJ databases">
        <authorList>
            <person name="Sun Q."/>
            <person name="Mori K."/>
        </authorList>
    </citation>
    <scope>NUCLEOTIDE SEQUENCE [LARGE SCALE GENOMIC DNA]</scope>
    <source>
        <strain evidence="4 5">NCAIM B.02621</strain>
    </source>
</reference>
<dbReference type="InterPro" id="IPR012347">
    <property type="entry name" value="Ferritin-like"/>
</dbReference>
<dbReference type="Pfam" id="PF03713">
    <property type="entry name" value="DUF305"/>
    <property type="match status" value="1"/>
</dbReference>
<dbReference type="RefSeq" id="WP_292259784.1">
    <property type="nucleotide sequence ID" value="NZ_JBHLSW010000007.1"/>
</dbReference>
<comment type="caution">
    <text evidence="4">The sequence shown here is derived from an EMBL/GenBank/DDBJ whole genome shotgun (WGS) entry which is preliminary data.</text>
</comment>
<gene>
    <name evidence="4" type="ORF">ACFFGE_12155</name>
</gene>
<accession>A0ABV6R4S8</accession>
<evidence type="ECO:0000313" key="4">
    <source>
        <dbReference type="EMBL" id="MFC0634625.1"/>
    </source>
</evidence>
<protein>
    <submittedName>
        <fullName evidence="4">DUF305 domain-containing protein</fullName>
    </submittedName>
</protein>
<evidence type="ECO:0000313" key="5">
    <source>
        <dbReference type="Proteomes" id="UP001589906"/>
    </source>
</evidence>
<feature type="signal peptide" evidence="2">
    <location>
        <begin position="1"/>
        <end position="24"/>
    </location>
</feature>
<keyword evidence="2" id="KW-0732">Signal</keyword>
<dbReference type="Proteomes" id="UP001589906">
    <property type="component" value="Unassembled WGS sequence"/>
</dbReference>
<dbReference type="EMBL" id="JBHLSW010000007">
    <property type="protein sequence ID" value="MFC0634625.1"/>
    <property type="molecule type" value="Genomic_DNA"/>
</dbReference>
<dbReference type="PROSITE" id="PS51257">
    <property type="entry name" value="PROKAR_LIPOPROTEIN"/>
    <property type="match status" value="1"/>
</dbReference>
<name>A0ABV6R4S8_9CAUL</name>